<evidence type="ECO:0000313" key="4">
    <source>
        <dbReference type="EMBL" id="TMQ61022.1"/>
    </source>
</evidence>
<dbReference type="InterPro" id="IPR005702">
    <property type="entry name" value="Wzc-like_C"/>
</dbReference>
<feature type="region of interest" description="Disordered" evidence="3">
    <location>
        <begin position="234"/>
        <end position="256"/>
    </location>
</feature>
<comment type="caution">
    <text evidence="4">The sequence shown here is derived from an EMBL/GenBank/DDBJ whole genome shotgun (WGS) entry which is preliminary data.</text>
</comment>
<dbReference type="PANTHER" id="PTHR32309">
    <property type="entry name" value="TYROSINE-PROTEIN KINASE"/>
    <property type="match status" value="1"/>
</dbReference>
<sequence>MARAGRNLFTGFSLDAPYVTETRRILQTLGRRTQDSGQRVFMVTSAARGEGKSTICALLSIVAAKALGRNTLLIDADLRRPTIHHLLGMSPRPGLFEFLEGRVSFDTAMRPTLLPKLSVISSGAHPARPGEAYRDETFAALVKRVRGAFDLVFIDSAPVVPVVEPLLMAEHVDGVIAVVMAGKTPVPLVRRMRDILTPAAQKLVGVIVNNASSQLPYYYDYRYYGYPGQEAHSRRARQGPTIHSDSHPSGSRAYKL</sequence>
<evidence type="ECO:0000313" key="5">
    <source>
        <dbReference type="Proteomes" id="UP000316852"/>
    </source>
</evidence>
<dbReference type="Proteomes" id="UP000316852">
    <property type="component" value="Unassembled WGS sequence"/>
</dbReference>
<keyword evidence="2" id="KW-0067">ATP-binding</keyword>
<proteinExistence type="predicted"/>
<dbReference type="GO" id="GO:0005886">
    <property type="term" value="C:plasma membrane"/>
    <property type="evidence" value="ECO:0007669"/>
    <property type="project" value="TreeGrafter"/>
</dbReference>
<keyword evidence="4" id="KW-0418">Kinase</keyword>
<dbReference type="InterPro" id="IPR050445">
    <property type="entry name" value="Bact_polysacc_biosynth/exp"/>
</dbReference>
<dbReference type="PANTHER" id="PTHR32309:SF13">
    <property type="entry name" value="FERRIC ENTEROBACTIN TRANSPORT PROTEIN FEPE"/>
    <property type="match status" value="1"/>
</dbReference>
<dbReference type="SUPFAM" id="SSF52540">
    <property type="entry name" value="P-loop containing nucleoside triphosphate hydrolases"/>
    <property type="match status" value="1"/>
</dbReference>
<dbReference type="Gene3D" id="3.40.50.300">
    <property type="entry name" value="P-loop containing nucleotide triphosphate hydrolases"/>
    <property type="match status" value="1"/>
</dbReference>
<dbReference type="EMBL" id="VBOW01000001">
    <property type="protein sequence ID" value="TMQ61022.1"/>
    <property type="molecule type" value="Genomic_DNA"/>
</dbReference>
<dbReference type="InterPro" id="IPR027417">
    <property type="entry name" value="P-loop_NTPase"/>
</dbReference>
<gene>
    <name evidence="4" type="ORF">E6K76_00060</name>
</gene>
<dbReference type="Pfam" id="PF10609">
    <property type="entry name" value="ParA"/>
    <property type="match status" value="1"/>
</dbReference>
<dbReference type="NCBIfam" id="TIGR01007">
    <property type="entry name" value="eps_fam"/>
    <property type="match status" value="1"/>
</dbReference>
<dbReference type="GO" id="GO:0004713">
    <property type="term" value="F:protein tyrosine kinase activity"/>
    <property type="evidence" value="ECO:0007669"/>
    <property type="project" value="TreeGrafter"/>
</dbReference>
<dbReference type="InterPro" id="IPR033756">
    <property type="entry name" value="YlxH/NBP35"/>
</dbReference>
<evidence type="ECO:0000256" key="2">
    <source>
        <dbReference type="ARBA" id="ARBA00022840"/>
    </source>
</evidence>
<keyword evidence="4" id="KW-0808">Transferase</keyword>
<organism evidence="4 5">
    <name type="scientific">Eiseniibacteriota bacterium</name>
    <dbReference type="NCBI Taxonomy" id="2212470"/>
    <lineage>
        <taxon>Bacteria</taxon>
        <taxon>Candidatus Eiseniibacteriota</taxon>
    </lineage>
</organism>
<keyword evidence="1" id="KW-0547">Nucleotide-binding</keyword>
<name>A0A538TBK1_UNCEI</name>
<protein>
    <submittedName>
        <fullName evidence="4">CpsD/CapB family tyrosine-protein kinase</fullName>
    </submittedName>
</protein>
<evidence type="ECO:0000256" key="1">
    <source>
        <dbReference type="ARBA" id="ARBA00022741"/>
    </source>
</evidence>
<evidence type="ECO:0000256" key="3">
    <source>
        <dbReference type="SAM" id="MobiDB-lite"/>
    </source>
</evidence>
<dbReference type="GO" id="GO:0005524">
    <property type="term" value="F:ATP binding"/>
    <property type="evidence" value="ECO:0007669"/>
    <property type="project" value="UniProtKB-KW"/>
</dbReference>
<dbReference type="CDD" id="cd05387">
    <property type="entry name" value="BY-kinase"/>
    <property type="match status" value="1"/>
</dbReference>
<dbReference type="AlphaFoldDB" id="A0A538TBK1"/>
<reference evidence="4 5" key="1">
    <citation type="journal article" date="2019" name="Nat. Microbiol.">
        <title>Mediterranean grassland soil C-N compound turnover is dependent on rainfall and depth, and is mediated by genomically divergent microorganisms.</title>
        <authorList>
            <person name="Diamond S."/>
            <person name="Andeer P.F."/>
            <person name="Li Z."/>
            <person name="Crits-Christoph A."/>
            <person name="Burstein D."/>
            <person name="Anantharaman K."/>
            <person name="Lane K.R."/>
            <person name="Thomas B.C."/>
            <person name="Pan C."/>
            <person name="Northen T.R."/>
            <person name="Banfield J.F."/>
        </authorList>
    </citation>
    <scope>NUCLEOTIDE SEQUENCE [LARGE SCALE GENOMIC DNA]</scope>
    <source>
        <strain evidence="4">WS_6</strain>
    </source>
</reference>
<accession>A0A538TBK1</accession>